<keyword evidence="2" id="KW-1185">Reference proteome</keyword>
<sequence length="830" mass="92553">MDDTCAVCAETLEWAAYGQCGHHEVCSTCIARLRFICDDHRCCICKSESNIIFVTKALGDYTRMINDFSIFPVDPTEGQVGPYWYHEGTQAFFDDLDHYKMITGMCKLSCNVCDKKDDQGSEDLKRRGKFRNIAQLKSHLFHRHKLFMCSLCLEGRKIFICEQKLYTRAQLNRHINFGDSEVDGSESERGGFMGHPMCEFCRNPFYGDNELYTHMSTEHYTCHVCQRQHPGQYDYFKNYDDLEIHFRQEHFLCEDEACLEKKFIVFATESEMKRHNAMEHGGRMSRSKRNAAFQIPVSFQYRSSRERDQNRRGRVFQPDYSDSQLSLAIEASFETANANMPRATSSRAQTDSDHRETGEINSILESFELLASADSEPSTRHHQAMGQNSRNNTPLETSSFPPLPVAARNNHQKQRNGLDGLGRNTMAARLRHRNHVTVLNASQARLTASRQPTSLIVGSSQLRPISSFGHVLSSGSASSITKPATVNEVGPSNFSSSMQIRSTTADAQSASSASSSAKTRSSNKVGHSTSTPNLVDRGSLDPAVSEFPPVSATHPNKLTKNTQPLPKAEDVRTANKSLVQRIRSDLEFNEDKYAAFKVISSEYRQGLIDTGEYVAYVFQFGLSHLIPELARLCPDAQKQKELVEAYSICSLRSNGPWENSAANNSGLLKHKKSSKKGKEKCEDNGISSSNGALEDSIINSLRELQSNYKPSKEVEILSKDGYRSAKGKSKNLDDDDEQRVKNHSEPAADGLKKSSGTSGGGNKPRKKTSKFNRVRLGEGSQAAVLDLTNSDSLRDSTLGQSDGNTDASERLPVRGAWKNGGGRRLVANLR</sequence>
<proteinExistence type="predicted"/>
<dbReference type="Proteomes" id="UP001060215">
    <property type="component" value="Chromosome 3"/>
</dbReference>
<accession>A0ACC0ILH1</accession>
<evidence type="ECO:0000313" key="2">
    <source>
        <dbReference type="Proteomes" id="UP001060215"/>
    </source>
</evidence>
<comment type="caution">
    <text evidence="1">The sequence shown here is derived from an EMBL/GenBank/DDBJ whole genome shotgun (WGS) entry which is preliminary data.</text>
</comment>
<dbReference type="EMBL" id="CM045760">
    <property type="protein sequence ID" value="KAI8025737.1"/>
    <property type="molecule type" value="Genomic_DNA"/>
</dbReference>
<evidence type="ECO:0000313" key="1">
    <source>
        <dbReference type="EMBL" id="KAI8025737.1"/>
    </source>
</evidence>
<protein>
    <submittedName>
        <fullName evidence="1">E3 ubiquitin-protein ligase hel2</fullName>
    </submittedName>
</protein>
<reference evidence="1 2" key="1">
    <citation type="journal article" date="2022" name="Plant J.">
        <title>Chromosome-level genome of Camellia lanceoleosa provides a valuable resource for understanding genome evolution and self-incompatibility.</title>
        <authorList>
            <person name="Gong W."/>
            <person name="Xiao S."/>
            <person name="Wang L."/>
            <person name="Liao Z."/>
            <person name="Chang Y."/>
            <person name="Mo W."/>
            <person name="Hu G."/>
            <person name="Li W."/>
            <person name="Zhao G."/>
            <person name="Zhu H."/>
            <person name="Hu X."/>
            <person name="Ji K."/>
            <person name="Xiang X."/>
            <person name="Song Q."/>
            <person name="Yuan D."/>
            <person name="Jin S."/>
            <person name="Zhang L."/>
        </authorList>
    </citation>
    <scope>NUCLEOTIDE SEQUENCE [LARGE SCALE GENOMIC DNA]</scope>
    <source>
        <strain evidence="1">SQ_2022a</strain>
    </source>
</reference>
<name>A0ACC0ILH1_9ERIC</name>
<gene>
    <name evidence="1" type="ORF">LOK49_LG02G02403</name>
</gene>
<organism evidence="1 2">
    <name type="scientific">Camellia lanceoleosa</name>
    <dbReference type="NCBI Taxonomy" id="1840588"/>
    <lineage>
        <taxon>Eukaryota</taxon>
        <taxon>Viridiplantae</taxon>
        <taxon>Streptophyta</taxon>
        <taxon>Embryophyta</taxon>
        <taxon>Tracheophyta</taxon>
        <taxon>Spermatophyta</taxon>
        <taxon>Magnoliopsida</taxon>
        <taxon>eudicotyledons</taxon>
        <taxon>Gunneridae</taxon>
        <taxon>Pentapetalae</taxon>
        <taxon>asterids</taxon>
        <taxon>Ericales</taxon>
        <taxon>Theaceae</taxon>
        <taxon>Camellia</taxon>
    </lineage>
</organism>